<protein>
    <recommendedName>
        <fullName evidence="3">HEAT repeat domain-containing protein</fullName>
    </recommendedName>
</protein>
<dbReference type="EMBL" id="JAEDAE010000017">
    <property type="protein sequence ID" value="MBH8560557.1"/>
    <property type="molecule type" value="Genomic_DNA"/>
</dbReference>
<gene>
    <name evidence="1" type="ORF">I7X13_21050</name>
</gene>
<evidence type="ECO:0008006" key="3">
    <source>
        <dbReference type="Google" id="ProtNLM"/>
    </source>
</evidence>
<accession>A0ABS0QCY6</accession>
<dbReference type="Proteomes" id="UP000625631">
    <property type="component" value="Unassembled WGS sequence"/>
</dbReference>
<sequence length="157" mass="18472">MNYSTKWLRLCESEEAYRMRQYDVMQEKKQLALDLEKALVEDNLTALRLWTALEPGIEILMPLLSRVLDLAIDSSDPNKIGLARKVLFQHKKDPGLRNQLQQLIALYLANNDEWNYRRIAELYTHLQYKEEMAAFLVLCRANDNIEIQEISDDYPLI</sequence>
<dbReference type="RefSeq" id="WP_198077004.1">
    <property type="nucleotide sequence ID" value="NZ_JAEDAE010000017.1"/>
</dbReference>
<name>A0ABS0QCY6_9BACT</name>
<reference evidence="1 2" key="1">
    <citation type="submission" date="2020-12" db="EMBL/GenBank/DDBJ databases">
        <title>Hymenobacter sp.</title>
        <authorList>
            <person name="Kim M.K."/>
        </authorList>
    </citation>
    <scope>NUCLEOTIDE SEQUENCE [LARGE SCALE GENOMIC DNA]</scope>
    <source>
        <strain evidence="1 2">BT442</strain>
    </source>
</reference>
<evidence type="ECO:0000313" key="2">
    <source>
        <dbReference type="Proteomes" id="UP000625631"/>
    </source>
</evidence>
<proteinExistence type="predicted"/>
<organism evidence="1 2">
    <name type="scientific">Hymenobacter negativus</name>
    <dbReference type="NCBI Taxonomy" id="2795026"/>
    <lineage>
        <taxon>Bacteria</taxon>
        <taxon>Pseudomonadati</taxon>
        <taxon>Bacteroidota</taxon>
        <taxon>Cytophagia</taxon>
        <taxon>Cytophagales</taxon>
        <taxon>Hymenobacteraceae</taxon>
        <taxon>Hymenobacter</taxon>
    </lineage>
</organism>
<evidence type="ECO:0000313" key="1">
    <source>
        <dbReference type="EMBL" id="MBH8560557.1"/>
    </source>
</evidence>
<keyword evidence="2" id="KW-1185">Reference proteome</keyword>
<comment type="caution">
    <text evidence="1">The sequence shown here is derived from an EMBL/GenBank/DDBJ whole genome shotgun (WGS) entry which is preliminary data.</text>
</comment>